<name>A0A2J6QTR6_HYAVF</name>
<evidence type="ECO:0000313" key="3">
    <source>
        <dbReference type="Proteomes" id="UP000235786"/>
    </source>
</evidence>
<organism evidence="2 3">
    <name type="scientific">Hyaloscypha variabilis (strain UAMH 11265 / GT02V1 / F)</name>
    <name type="common">Meliniomyces variabilis</name>
    <dbReference type="NCBI Taxonomy" id="1149755"/>
    <lineage>
        <taxon>Eukaryota</taxon>
        <taxon>Fungi</taxon>
        <taxon>Dikarya</taxon>
        <taxon>Ascomycota</taxon>
        <taxon>Pezizomycotina</taxon>
        <taxon>Leotiomycetes</taxon>
        <taxon>Helotiales</taxon>
        <taxon>Hyaloscyphaceae</taxon>
        <taxon>Hyaloscypha</taxon>
        <taxon>Hyaloscypha variabilis</taxon>
    </lineage>
</organism>
<sequence>MDDYLFKLHVERCRHVFEETRYLEIYTYSDSRYDTVEEHPLPLDQFDDFLSQNGVFAPPSVPEGVLRNAGLRMILQQNVTHTGAFSPSVITLPPEKYSRMMADFHLPYKGIEGSGTVGPLFWTGYDKPNENMQIIYRKADGMEKGRPRGWEFLLSHDFTTSLTTAFCKGATNSCILDCVKHLKASPEQISHPMLFPVIIISHYHSAKMELRQRDARKRLHKIECALTHHRIAPGFHGSYKDEQGLINFDQIILELTECHTQVLKKRPYAYLRVLDGFDEAMSIFEKENPERGKNFTEQQRETHLRLSSRIDFYRKKLHGQEYYQSVSLERLEVQRSALSMCCGLIDNRVTFQIASAQTKLAHSSKREAVSQKVIAILGTVFLPGAYLSSLFSTTFFNWQAQSSSPSGPSISPLFWIYWAISIPLTVAVVGSYAVWDWKLSKKATKEDEAIEMRMLDMKRSSQNQVIRIATGVTLDRFD</sequence>
<protein>
    <submittedName>
        <fullName evidence="2">Uncharacterized protein</fullName>
    </submittedName>
</protein>
<feature type="transmembrane region" description="Helical" evidence="1">
    <location>
        <begin position="373"/>
        <end position="395"/>
    </location>
</feature>
<keyword evidence="1" id="KW-0812">Transmembrane</keyword>
<dbReference type="AlphaFoldDB" id="A0A2J6QTR6"/>
<dbReference type="EMBL" id="KZ613972">
    <property type="protein sequence ID" value="PMD29654.1"/>
    <property type="molecule type" value="Genomic_DNA"/>
</dbReference>
<dbReference type="Gene3D" id="1.20.58.340">
    <property type="entry name" value="Magnesium transport protein CorA, transmembrane region"/>
    <property type="match status" value="1"/>
</dbReference>
<dbReference type="OrthoDB" id="2830640at2759"/>
<dbReference type="Proteomes" id="UP000235786">
    <property type="component" value="Unassembled WGS sequence"/>
</dbReference>
<keyword evidence="1" id="KW-1133">Transmembrane helix</keyword>
<proteinExistence type="predicted"/>
<keyword evidence="3" id="KW-1185">Reference proteome</keyword>
<gene>
    <name evidence="2" type="ORF">L207DRAFT_559394</name>
</gene>
<keyword evidence="1" id="KW-0472">Membrane</keyword>
<feature type="transmembrane region" description="Helical" evidence="1">
    <location>
        <begin position="415"/>
        <end position="435"/>
    </location>
</feature>
<evidence type="ECO:0000256" key="1">
    <source>
        <dbReference type="SAM" id="Phobius"/>
    </source>
</evidence>
<evidence type="ECO:0000313" key="2">
    <source>
        <dbReference type="EMBL" id="PMD29654.1"/>
    </source>
</evidence>
<reference evidence="2 3" key="1">
    <citation type="submission" date="2016-04" db="EMBL/GenBank/DDBJ databases">
        <title>A degradative enzymes factory behind the ericoid mycorrhizal symbiosis.</title>
        <authorList>
            <consortium name="DOE Joint Genome Institute"/>
            <person name="Martino E."/>
            <person name="Morin E."/>
            <person name="Grelet G."/>
            <person name="Kuo A."/>
            <person name="Kohler A."/>
            <person name="Daghino S."/>
            <person name="Barry K."/>
            <person name="Choi C."/>
            <person name="Cichocki N."/>
            <person name="Clum A."/>
            <person name="Copeland A."/>
            <person name="Hainaut M."/>
            <person name="Haridas S."/>
            <person name="Labutti K."/>
            <person name="Lindquist E."/>
            <person name="Lipzen A."/>
            <person name="Khouja H.-R."/>
            <person name="Murat C."/>
            <person name="Ohm R."/>
            <person name="Olson A."/>
            <person name="Spatafora J."/>
            <person name="Veneault-Fourrey C."/>
            <person name="Henrissat B."/>
            <person name="Grigoriev I."/>
            <person name="Martin F."/>
            <person name="Perotto S."/>
        </authorList>
    </citation>
    <scope>NUCLEOTIDE SEQUENCE [LARGE SCALE GENOMIC DNA]</scope>
    <source>
        <strain evidence="2 3">F</strain>
    </source>
</reference>
<dbReference type="STRING" id="1149755.A0A2J6QTR6"/>
<accession>A0A2J6QTR6</accession>